<dbReference type="Proteomes" id="UP000481861">
    <property type="component" value="Unassembled WGS sequence"/>
</dbReference>
<comment type="caution">
    <text evidence="1">The sequence shown here is derived from an EMBL/GenBank/DDBJ whole genome shotgun (WGS) entry which is preliminary data.</text>
</comment>
<evidence type="ECO:0000313" key="2">
    <source>
        <dbReference type="Proteomes" id="UP000481861"/>
    </source>
</evidence>
<reference evidence="1 2" key="1">
    <citation type="submission" date="2020-01" db="EMBL/GenBank/DDBJ databases">
        <authorList>
            <consortium name="DOE Joint Genome Institute"/>
            <person name="Haridas S."/>
            <person name="Albert R."/>
            <person name="Binder M."/>
            <person name="Bloem J."/>
            <person name="Labutti K."/>
            <person name="Salamov A."/>
            <person name="Andreopoulos B."/>
            <person name="Baker S.E."/>
            <person name="Barry K."/>
            <person name="Bills G."/>
            <person name="Bluhm B.H."/>
            <person name="Cannon C."/>
            <person name="Castanera R."/>
            <person name="Culley D.E."/>
            <person name="Daum C."/>
            <person name="Ezra D."/>
            <person name="Gonzalez J.B."/>
            <person name="Henrissat B."/>
            <person name="Kuo A."/>
            <person name="Liang C."/>
            <person name="Lipzen A."/>
            <person name="Lutzoni F."/>
            <person name="Magnuson J."/>
            <person name="Mondo S."/>
            <person name="Nolan M."/>
            <person name="Ohm R."/>
            <person name="Pangilinan J."/>
            <person name="Park H.-J.H."/>
            <person name="Ramirez L."/>
            <person name="Alfaro M."/>
            <person name="Sun H."/>
            <person name="Tritt A."/>
            <person name="Yoshinaga Y."/>
            <person name="Zwiers L.-H.L."/>
            <person name="Turgeon B.G."/>
            <person name="Goodwin S.B."/>
            <person name="Spatafora J.W."/>
            <person name="Crous P.W."/>
            <person name="Grigoriev I.V."/>
        </authorList>
    </citation>
    <scope>NUCLEOTIDE SEQUENCE [LARGE SCALE GENOMIC DNA]</scope>
    <source>
        <strain evidence="1 2">CBS 611.86</strain>
    </source>
</reference>
<feature type="non-terminal residue" evidence="1">
    <location>
        <position position="56"/>
    </location>
</feature>
<protein>
    <submittedName>
        <fullName evidence="1">Uncharacterized protein</fullName>
    </submittedName>
</protein>
<proteinExistence type="predicted"/>
<dbReference type="AlphaFoldDB" id="A0A7C8MMI3"/>
<accession>A0A7C8MMI3</accession>
<name>A0A7C8MMI3_9PLEO</name>
<organism evidence="1 2">
    <name type="scientific">Massariosphaeria phaeospora</name>
    <dbReference type="NCBI Taxonomy" id="100035"/>
    <lineage>
        <taxon>Eukaryota</taxon>
        <taxon>Fungi</taxon>
        <taxon>Dikarya</taxon>
        <taxon>Ascomycota</taxon>
        <taxon>Pezizomycotina</taxon>
        <taxon>Dothideomycetes</taxon>
        <taxon>Pleosporomycetidae</taxon>
        <taxon>Pleosporales</taxon>
        <taxon>Pleosporales incertae sedis</taxon>
        <taxon>Massariosphaeria</taxon>
    </lineage>
</organism>
<keyword evidence="2" id="KW-1185">Reference proteome</keyword>
<dbReference type="EMBL" id="JAADJZ010000009">
    <property type="protein sequence ID" value="KAF2872804.1"/>
    <property type="molecule type" value="Genomic_DNA"/>
</dbReference>
<gene>
    <name evidence="1" type="ORF">BDV95DRAFT_475748</name>
</gene>
<feature type="non-terminal residue" evidence="1">
    <location>
        <position position="1"/>
    </location>
</feature>
<evidence type="ECO:0000313" key="1">
    <source>
        <dbReference type="EMBL" id="KAF2872804.1"/>
    </source>
</evidence>
<sequence>KADSDPYTHYRLQTGPRFHGKTVKQLAIGKQSRPLQLMLNDHYHDLDKDHIIRRAL</sequence>